<dbReference type="Proteomes" id="UP000001514">
    <property type="component" value="Unassembled WGS sequence"/>
</dbReference>
<dbReference type="AlphaFoldDB" id="D8RYL2"/>
<evidence type="ECO:0000313" key="4">
    <source>
        <dbReference type="Proteomes" id="UP000001514"/>
    </source>
</evidence>
<gene>
    <name evidence="3" type="ORF">SELMODRAFT_104587</name>
</gene>
<proteinExistence type="predicted"/>
<protein>
    <recommendedName>
        <fullName evidence="2">APO domain-containing protein</fullName>
    </recommendedName>
</protein>
<feature type="domain" description="APO" evidence="2">
    <location>
        <begin position="104"/>
        <end position="189"/>
    </location>
</feature>
<dbReference type="Pfam" id="PF05634">
    <property type="entry name" value="APO_RNA-bind"/>
    <property type="match status" value="2"/>
</dbReference>
<dbReference type="InParanoid" id="D8RYL2"/>
<feature type="region of interest" description="Disordered" evidence="1">
    <location>
        <begin position="204"/>
        <end position="234"/>
    </location>
</feature>
<organism evidence="4">
    <name type="scientific">Selaginella moellendorffii</name>
    <name type="common">Spikemoss</name>
    <dbReference type="NCBI Taxonomy" id="88036"/>
    <lineage>
        <taxon>Eukaryota</taxon>
        <taxon>Viridiplantae</taxon>
        <taxon>Streptophyta</taxon>
        <taxon>Embryophyta</taxon>
        <taxon>Tracheophyta</taxon>
        <taxon>Lycopodiopsida</taxon>
        <taxon>Selaginellales</taxon>
        <taxon>Selaginellaceae</taxon>
        <taxon>Selaginella</taxon>
    </lineage>
</organism>
<dbReference type="eggNOG" id="ENOG502QPNK">
    <property type="taxonomic scope" value="Eukaryota"/>
</dbReference>
<name>D8RYL2_SELML</name>
<keyword evidence="4" id="KW-1185">Reference proteome</keyword>
<reference evidence="3 4" key="1">
    <citation type="journal article" date="2011" name="Science">
        <title>The Selaginella genome identifies genetic changes associated with the evolution of vascular plants.</title>
        <authorList>
            <person name="Banks J.A."/>
            <person name="Nishiyama T."/>
            <person name="Hasebe M."/>
            <person name="Bowman J.L."/>
            <person name="Gribskov M."/>
            <person name="dePamphilis C."/>
            <person name="Albert V.A."/>
            <person name="Aono N."/>
            <person name="Aoyama T."/>
            <person name="Ambrose B.A."/>
            <person name="Ashton N.W."/>
            <person name="Axtell M.J."/>
            <person name="Barker E."/>
            <person name="Barker M.S."/>
            <person name="Bennetzen J.L."/>
            <person name="Bonawitz N.D."/>
            <person name="Chapple C."/>
            <person name="Cheng C."/>
            <person name="Correa L.G."/>
            <person name="Dacre M."/>
            <person name="DeBarry J."/>
            <person name="Dreyer I."/>
            <person name="Elias M."/>
            <person name="Engstrom E.M."/>
            <person name="Estelle M."/>
            <person name="Feng L."/>
            <person name="Finet C."/>
            <person name="Floyd S.K."/>
            <person name="Frommer W.B."/>
            <person name="Fujita T."/>
            <person name="Gramzow L."/>
            <person name="Gutensohn M."/>
            <person name="Harholt J."/>
            <person name="Hattori M."/>
            <person name="Heyl A."/>
            <person name="Hirai T."/>
            <person name="Hiwatashi Y."/>
            <person name="Ishikawa M."/>
            <person name="Iwata M."/>
            <person name="Karol K.G."/>
            <person name="Koehler B."/>
            <person name="Kolukisaoglu U."/>
            <person name="Kubo M."/>
            <person name="Kurata T."/>
            <person name="Lalonde S."/>
            <person name="Li K."/>
            <person name="Li Y."/>
            <person name="Litt A."/>
            <person name="Lyons E."/>
            <person name="Manning G."/>
            <person name="Maruyama T."/>
            <person name="Michael T.P."/>
            <person name="Mikami K."/>
            <person name="Miyazaki S."/>
            <person name="Morinaga S."/>
            <person name="Murata T."/>
            <person name="Mueller-Roeber B."/>
            <person name="Nelson D.R."/>
            <person name="Obara M."/>
            <person name="Oguri Y."/>
            <person name="Olmstead R.G."/>
            <person name="Onodera N."/>
            <person name="Petersen B.L."/>
            <person name="Pils B."/>
            <person name="Prigge M."/>
            <person name="Rensing S.A."/>
            <person name="Riano-Pachon D.M."/>
            <person name="Roberts A.W."/>
            <person name="Sato Y."/>
            <person name="Scheller H.V."/>
            <person name="Schulz B."/>
            <person name="Schulz C."/>
            <person name="Shakirov E.V."/>
            <person name="Shibagaki N."/>
            <person name="Shinohara N."/>
            <person name="Shippen D.E."/>
            <person name="Soerensen I."/>
            <person name="Sotooka R."/>
            <person name="Sugimoto N."/>
            <person name="Sugita M."/>
            <person name="Sumikawa N."/>
            <person name="Tanurdzic M."/>
            <person name="Theissen G."/>
            <person name="Ulvskov P."/>
            <person name="Wakazuki S."/>
            <person name="Weng J.K."/>
            <person name="Willats W.W."/>
            <person name="Wipf D."/>
            <person name="Wolf P.G."/>
            <person name="Yang L."/>
            <person name="Zimmer A.D."/>
            <person name="Zhu Q."/>
            <person name="Mitros T."/>
            <person name="Hellsten U."/>
            <person name="Loque D."/>
            <person name="Otillar R."/>
            <person name="Salamov A."/>
            <person name="Schmutz J."/>
            <person name="Shapiro H."/>
            <person name="Lindquist E."/>
            <person name="Lucas S."/>
            <person name="Rokhsar D."/>
            <person name="Grigoriev I.V."/>
        </authorList>
    </citation>
    <scope>NUCLEOTIDE SEQUENCE [LARGE SCALE GENOMIC DNA]</scope>
</reference>
<dbReference type="Gramene" id="EFJ22742">
    <property type="protein sequence ID" value="EFJ22742"/>
    <property type="gene ID" value="SELMODRAFT_104587"/>
</dbReference>
<dbReference type="FunCoup" id="D8RYL2">
    <property type="interactions" value="1264"/>
</dbReference>
<sequence length="382" mass="43189">MCQQSSPGSKDVFHSVPEYVFPQNLDLPPVLPTNKKRPYVRPIKLVLRESRRRKKLGLIPHFWDAPRNGMLVERLIPVAYEVMKQLGILEEGVKKLMEVVPVQACSCCKDIHVGASGHLIRTCKGSGCASRRGAHAWIKAYPPDVLVPTECYHILDRLASPIIHEQRFSVPRLCAITELCIQAGYEHPDYPVVRWARISGRQLETTNREEDEEEEEDQVGGIEEEAQGSEESFLEGRVFDPARDEIVATAERTIEAFHTVRKGIQLMMKKYVVKACGYCPEIHVGPRGHRVKICGAFKHQQRDGKHGWQEAALSDIFPPNFVWHVPSGHSPALRPELRRYYGQAPAVVELCVQAGARVPVKWKPFMRSDVVIPDVEEKSVVC</sequence>
<dbReference type="PROSITE" id="PS51499">
    <property type="entry name" value="APO"/>
    <property type="match status" value="2"/>
</dbReference>
<dbReference type="GO" id="GO:0003723">
    <property type="term" value="F:RNA binding"/>
    <property type="evidence" value="ECO:0000318"/>
    <property type="project" value="GO_Central"/>
</dbReference>
<feature type="compositionally biased region" description="Acidic residues" evidence="1">
    <location>
        <begin position="209"/>
        <end position="228"/>
    </location>
</feature>
<dbReference type="OMA" id="YEKVRWG"/>
<dbReference type="KEGG" id="smo:SELMODRAFT_104587"/>
<dbReference type="PANTHER" id="PTHR10388">
    <property type="entry name" value="EUKARYOTIC TRANSLATION INITIATION FACTOR SUI1"/>
    <property type="match status" value="1"/>
</dbReference>
<evidence type="ECO:0000259" key="2">
    <source>
        <dbReference type="PROSITE" id="PS51499"/>
    </source>
</evidence>
<evidence type="ECO:0000256" key="1">
    <source>
        <dbReference type="SAM" id="MobiDB-lite"/>
    </source>
</evidence>
<accession>D8RYL2</accession>
<dbReference type="EMBL" id="GL377594">
    <property type="protein sequence ID" value="EFJ22742.1"/>
    <property type="molecule type" value="Genomic_DNA"/>
</dbReference>
<dbReference type="HOGENOM" id="CLU_033199_0_0_1"/>
<feature type="domain" description="APO" evidence="2">
    <location>
        <begin position="275"/>
        <end position="360"/>
    </location>
</feature>
<dbReference type="InterPro" id="IPR023342">
    <property type="entry name" value="APO_dom"/>
</dbReference>
<evidence type="ECO:0000313" key="3">
    <source>
        <dbReference type="EMBL" id="EFJ22742.1"/>
    </source>
</evidence>